<accession>A0A815BRX7</accession>
<dbReference type="Proteomes" id="UP000663845">
    <property type="component" value="Unassembled WGS sequence"/>
</dbReference>
<evidence type="ECO:0000313" key="2">
    <source>
        <dbReference type="EMBL" id="CAF1273811.1"/>
    </source>
</evidence>
<feature type="transmembrane region" description="Helical" evidence="1">
    <location>
        <begin position="1049"/>
        <end position="1077"/>
    </location>
</feature>
<protein>
    <submittedName>
        <fullName evidence="2">Uncharacterized protein</fullName>
    </submittedName>
</protein>
<name>A0A815BRX7_9BILA</name>
<sequence>MSNRSGGSSKNFFIATRSALIRNARELNLFSNNPFWSSTLNSSEQILSTRLFLLFLFISLSTIIIYASLIVQIHTDTLKQFTLSDFESLQSRYPTTTNVPCTQVSNPYHKFIKLTPIFHKVCSSPFIKNQWISSLFLSNATSHHILDFRTFTFAQFQALALLCHTANQSIYDGYRAFNSTNLVTNYLFSRAEFTEITSVLIDNLRNNILANENRTARIVLMSLAQNRLISALRTNVYLRSVHNSKVFLANTRFYKKKNGTSWSKCMCPLQGDQCVYPVGAFYNWSAPELGEPPKPDPPPRFQIPGLMTGCLPLESIRQSTLECLYQQSCINILSSQSNISPPKALKKTLSNFPLNTTIALALLCHTANQSIFDAYRAFNSTNLVTNYLFSRAEFTEITSVLIDNLQNNILANENRTARIVLMSLAQNRLISALRTNVYLRSVYGSKLFIANPRLYLEKNGTSWSKCMCPLTGDQCVHPVGAFYSWSAPEFGEPPKPDPPPRFQIPGLMTGCLPLESIRQSTLECLYQQSCINILSSQSNISPPKALKKTLSSFPLNTTIGDIFDKSLFVEYWFNKSSFEDYFTACAPGSLTYSYEGRSRFLAILTVCISAFGGLVIAWDLITPAIVKIWSFIKWKKQNKHLPKSSDETTMEMVSLQPINEAVTAHVHRTIYTFNLFPPDNENDLEEQHVGIIATRLYILFLLLGILVLAFYTSLAVRTQTITITSPSLEQFEILESRYSTLVCLCSRFSMSYNRIMSVSPIYHQICSSELLQESWLLYFELKEIQINSTLFLVTDFRYGGRSFFDLTRVLCKTAHETVENAIHLFRSRRLVTTHTLSRRKFNRRAQTRLNQFKQQTITSFVNLLELIRSSIQTNLLVTDLLTTTGFSYLTNKQTLKVSPRFYSRNLGSNSCSCAISSRCTIPQGFYLQTDNSSAETNVTIPGLVLGCYTIDSVLQSTLECFFEQTCLQYLINMRSYDVIGMFHPLDNRVTQVQPLRKETSRFLSNTTLESIVLQLFVEDWRISKDFKAYYERCAPKECTYTVIRRFHTAFMIATMLGFYSGLSAILEIILPPLVRFIKQKWKKQRKNTNTPQTTDNTDQQSSTKIKHSYSFKGVYKSIYSCNLFCTQISDTDEKMKRQEIIATRIYLILLLLCIIAALLYAGPFSEETTTTVIKLPTANDFNDLYSKNISTLTCPCSTAAVPHSKFLSIIPEYHSICSSDYIEPSYWIDLSKKGDKVSTLLSAHYRILASLCQTANRTIKSAQNIFSAQELVTVEPMTYTSFMIQTEALIATFISQIPSDYRRTLNFIIRSFGVNHLFNVFTSNWKLDFTDEDQQHIISTYPRQFISSNCTCATSSDCTDPVTEDIVNGCFPFDGFRLSKFENLSLGQLNDYLFVMTWKNQRNYTAYFDTCHPLECQYILPDKNNPSDMFLTLLGLYGGLICILRLIVGESLHVHRWWLKISQQPQIESSAMDPVIL</sequence>
<comment type="caution">
    <text evidence="2">The sequence shown here is derived from an EMBL/GenBank/DDBJ whole genome shotgun (WGS) entry which is preliminary data.</text>
</comment>
<keyword evidence="1" id="KW-1133">Transmembrane helix</keyword>
<proteinExistence type="predicted"/>
<feature type="transmembrane region" description="Helical" evidence="1">
    <location>
        <begin position="696"/>
        <end position="716"/>
    </location>
</feature>
<feature type="transmembrane region" description="Helical" evidence="1">
    <location>
        <begin position="51"/>
        <end position="71"/>
    </location>
</feature>
<dbReference type="EMBL" id="CAJNOG010000503">
    <property type="protein sequence ID" value="CAF1273811.1"/>
    <property type="molecule type" value="Genomic_DNA"/>
</dbReference>
<keyword evidence="1" id="KW-0472">Membrane</keyword>
<reference evidence="2" key="1">
    <citation type="submission" date="2021-02" db="EMBL/GenBank/DDBJ databases">
        <authorList>
            <person name="Nowell W R."/>
        </authorList>
    </citation>
    <scope>NUCLEOTIDE SEQUENCE</scope>
</reference>
<evidence type="ECO:0000313" key="3">
    <source>
        <dbReference type="Proteomes" id="UP000663845"/>
    </source>
</evidence>
<keyword evidence="1" id="KW-0812">Transmembrane</keyword>
<feature type="transmembrane region" description="Helical" evidence="1">
    <location>
        <begin position="1145"/>
        <end position="1164"/>
    </location>
</feature>
<feature type="transmembrane region" description="Helical" evidence="1">
    <location>
        <begin position="600"/>
        <end position="626"/>
    </location>
</feature>
<gene>
    <name evidence="2" type="ORF">JYZ213_LOCUS30846</name>
</gene>
<organism evidence="2 3">
    <name type="scientific">Adineta steineri</name>
    <dbReference type="NCBI Taxonomy" id="433720"/>
    <lineage>
        <taxon>Eukaryota</taxon>
        <taxon>Metazoa</taxon>
        <taxon>Spiralia</taxon>
        <taxon>Gnathifera</taxon>
        <taxon>Rotifera</taxon>
        <taxon>Eurotatoria</taxon>
        <taxon>Bdelloidea</taxon>
        <taxon>Adinetida</taxon>
        <taxon>Adinetidae</taxon>
        <taxon>Adineta</taxon>
    </lineage>
</organism>
<evidence type="ECO:0000256" key="1">
    <source>
        <dbReference type="SAM" id="Phobius"/>
    </source>
</evidence>